<dbReference type="EMBL" id="MU860025">
    <property type="protein sequence ID" value="KAK4241274.1"/>
    <property type="molecule type" value="Genomic_DNA"/>
</dbReference>
<reference evidence="4" key="1">
    <citation type="journal article" date="2023" name="Mol. Phylogenet. Evol.">
        <title>Genome-scale phylogeny and comparative genomics of the fungal order Sordariales.</title>
        <authorList>
            <person name="Hensen N."/>
            <person name="Bonometti L."/>
            <person name="Westerberg I."/>
            <person name="Brannstrom I.O."/>
            <person name="Guillou S."/>
            <person name="Cros-Aarteil S."/>
            <person name="Calhoun S."/>
            <person name="Haridas S."/>
            <person name="Kuo A."/>
            <person name="Mondo S."/>
            <person name="Pangilinan J."/>
            <person name="Riley R."/>
            <person name="LaButti K."/>
            <person name="Andreopoulos B."/>
            <person name="Lipzen A."/>
            <person name="Chen C."/>
            <person name="Yan M."/>
            <person name="Daum C."/>
            <person name="Ng V."/>
            <person name="Clum A."/>
            <person name="Steindorff A."/>
            <person name="Ohm R.A."/>
            <person name="Martin F."/>
            <person name="Silar P."/>
            <person name="Natvig D.O."/>
            <person name="Lalanne C."/>
            <person name="Gautier V."/>
            <person name="Ament-Velasquez S.L."/>
            <person name="Kruys A."/>
            <person name="Hutchinson M.I."/>
            <person name="Powell A.J."/>
            <person name="Barry K."/>
            <person name="Miller A.N."/>
            <person name="Grigoriev I.V."/>
            <person name="Debuchy R."/>
            <person name="Gladieux P."/>
            <person name="Hiltunen Thoren M."/>
            <person name="Johannesson H."/>
        </authorList>
    </citation>
    <scope>NUCLEOTIDE SEQUENCE</scope>
    <source>
        <strain evidence="4">CBS 532.94</strain>
    </source>
</reference>
<sequence length="1259" mass="138123">MPSRHARSTKSKRRKSAAREPTPEDVLYEIRDIIDEKSVKGKLLYKVDWADNPTTGEHYQPTWEPAENVTEAAIADWEREKRRRQGLEPERSRSAIESDSQPVLAPSERAKRRKSLSATEGDERPQKRSRESVDSGYTSSPDTGGAGEGSWASVQSIPRRTSEIVCEIPAVPDFDRSEYRIISSSQSAPSSQANSSYVTAQNGEDNLQAGGRTSQRTIPDSQGFDSLHTQSTPESVADLDNSCGLLEVDEPAPAQASSSRPEQLEDSPWGEGFLTQPEYEPPLSLGELESSQTAEVLASNQDQNALHRQEQEPDRESIIVPGSTSFPSASDSHSHSHAAQRISLPDSNSGHFLTQVSVVVGSGEDIVPDTVQKAREEPGLNPPESVPSHPSTPAPKRNTTQLSTPQNQRMDNSSTQTPRSAVEIMRQLQAEVFGTSPDLAPSADSRPEADPASPSSAFPGMDNFTQHLEAAKAPPQDPSALETSSGERPPLATGEINQPVSTNVSMPDENVVRGSHSMEFEHPPATVAPADLTASVEHTSGTDDVLSTGDSQFLEQERVMPISTSIGPDQLSLDVGADEQEEDDSLGRHFTVTLPMAANTRAIYLNAIAENKATMIKFGDIFANSDSSLPDASLVAKMDAIFERLLNLCDLPAYDDSLPQLNKDDMMKHATNTNSKFSFVYEFLSGLWDINARVLILSQPGRVFDYIEAVVSTAGIPYSILGNEGSGQPTEGVLVILAVAGQDLSKVQGGVDVVIAFDHAARSVELPATLAYETTAPIVLSLVATYSLEHIDQQLLEVEQDLDAFERKNALNLATAAAVKYLRDPEVRRYPEPHEAAKTFADFLRNPESGLEWEPHPLPPGIFEIWLSSQERTQDSQDHTHQADVLTGPSSRKRPLDHAEEGIPKRPKLLLESRQPSRNSTPARMSDLLKMTLAIHPVDGKSTQFIQVSVEQLERMAERIAELEGRLTTQSTVEAKLREHVTSLESQLQSHVRTVESLQPKFKDAIRDRANFEKECKAAVEKANTATERFEAQKAEVEVLKEKNKLLESKLAETNAMLEKSSVPELAKLAQAETQRAEAVATVEKLEKKVRMAENEAEYSRKAYQDASNAHSELDRENQALRGKITDLERRASENLLKIHQIQAQNEMTEVNRQLDELRAMLEDRERELERAKEELKIIKNGRRETRQGSVPRSPRLSVMSPRPGRVIGGAGSRGTSPAPLMSSDGPTGTAAPGLPNLASNFFPHAVSNNGGRWGHLRD</sequence>
<dbReference type="CDD" id="cd00024">
    <property type="entry name" value="CD_CSD"/>
    <property type="match status" value="1"/>
</dbReference>
<feature type="region of interest" description="Disordered" evidence="2">
    <location>
        <begin position="1181"/>
        <end position="1236"/>
    </location>
</feature>
<feature type="compositionally biased region" description="Polar residues" evidence="2">
    <location>
        <begin position="289"/>
        <end position="304"/>
    </location>
</feature>
<feature type="compositionally biased region" description="Basic and acidic residues" evidence="2">
    <location>
        <begin position="894"/>
        <end position="904"/>
    </location>
</feature>
<feature type="region of interest" description="Disordered" evidence="2">
    <location>
        <begin position="364"/>
        <end position="505"/>
    </location>
</feature>
<feature type="region of interest" description="Disordered" evidence="2">
    <location>
        <begin position="871"/>
        <end position="922"/>
    </location>
</feature>
<dbReference type="Gene3D" id="2.40.50.40">
    <property type="match status" value="1"/>
</dbReference>
<evidence type="ECO:0000313" key="5">
    <source>
        <dbReference type="Proteomes" id="UP001303760"/>
    </source>
</evidence>
<comment type="caution">
    <text evidence="4">The sequence shown here is derived from an EMBL/GenBank/DDBJ whole genome shotgun (WGS) entry which is preliminary data.</text>
</comment>
<feature type="compositionally biased region" description="Basic residues" evidence="2">
    <location>
        <begin position="1"/>
        <end position="16"/>
    </location>
</feature>
<feature type="compositionally biased region" description="Polar residues" evidence="2">
    <location>
        <begin position="197"/>
        <end position="234"/>
    </location>
</feature>
<gene>
    <name evidence="4" type="ORF">C8A03DRAFT_41329</name>
</gene>
<feature type="domain" description="Chromo" evidence="3">
    <location>
        <begin position="28"/>
        <end position="91"/>
    </location>
</feature>
<dbReference type="PROSITE" id="PS50013">
    <property type="entry name" value="CHROMO_2"/>
    <property type="match status" value="1"/>
</dbReference>
<dbReference type="SUPFAM" id="SSF54160">
    <property type="entry name" value="Chromo domain-like"/>
    <property type="match status" value="1"/>
</dbReference>
<protein>
    <recommendedName>
        <fullName evidence="3">Chromo domain-containing protein</fullName>
    </recommendedName>
</protein>
<reference evidence="4" key="2">
    <citation type="submission" date="2023-05" db="EMBL/GenBank/DDBJ databases">
        <authorList>
            <consortium name="Lawrence Berkeley National Laboratory"/>
            <person name="Steindorff A."/>
            <person name="Hensen N."/>
            <person name="Bonometti L."/>
            <person name="Westerberg I."/>
            <person name="Brannstrom I.O."/>
            <person name="Guillou S."/>
            <person name="Cros-Aarteil S."/>
            <person name="Calhoun S."/>
            <person name="Haridas S."/>
            <person name="Kuo A."/>
            <person name="Mondo S."/>
            <person name="Pangilinan J."/>
            <person name="Riley R."/>
            <person name="Labutti K."/>
            <person name="Andreopoulos B."/>
            <person name="Lipzen A."/>
            <person name="Chen C."/>
            <person name="Yanf M."/>
            <person name="Daum C."/>
            <person name="Ng V."/>
            <person name="Clum A."/>
            <person name="Ohm R."/>
            <person name="Martin F."/>
            <person name="Silar P."/>
            <person name="Natvig D."/>
            <person name="Lalanne C."/>
            <person name="Gautier V."/>
            <person name="Ament-Velasquez S.L."/>
            <person name="Kruys A."/>
            <person name="Hutchinson M.I."/>
            <person name="Powell A.J."/>
            <person name="Barry K."/>
            <person name="Miller A.N."/>
            <person name="Grigoriev I.V."/>
            <person name="Debuchy R."/>
            <person name="Gladieux P."/>
            <person name="Thoren M.H."/>
            <person name="Johannesson H."/>
        </authorList>
    </citation>
    <scope>NUCLEOTIDE SEQUENCE</scope>
    <source>
        <strain evidence="4">CBS 532.94</strain>
    </source>
</reference>
<dbReference type="Gene3D" id="3.40.50.12360">
    <property type="match status" value="1"/>
</dbReference>
<feature type="compositionally biased region" description="Basic and acidic residues" evidence="2">
    <location>
        <begin position="76"/>
        <end position="96"/>
    </location>
</feature>
<dbReference type="AlphaFoldDB" id="A0AAN7CFT4"/>
<dbReference type="InterPro" id="IPR016197">
    <property type="entry name" value="Chromo-like_dom_sf"/>
</dbReference>
<feature type="compositionally biased region" description="Basic and acidic residues" evidence="2">
    <location>
        <begin position="305"/>
        <end position="317"/>
    </location>
</feature>
<comment type="subunit">
    <text evidence="1">Component of the NuA4 histone acetyltransferase complex.</text>
</comment>
<feature type="compositionally biased region" description="Basic and acidic residues" evidence="2">
    <location>
        <begin position="872"/>
        <end position="882"/>
    </location>
</feature>
<feature type="region of interest" description="Disordered" evidence="2">
    <location>
        <begin position="182"/>
        <end position="349"/>
    </location>
</feature>
<feature type="compositionally biased region" description="Polar residues" evidence="2">
    <location>
        <begin position="495"/>
        <end position="505"/>
    </location>
</feature>
<feature type="compositionally biased region" description="Low complexity" evidence="2">
    <location>
        <begin position="183"/>
        <end position="196"/>
    </location>
</feature>
<keyword evidence="5" id="KW-1185">Reference proteome</keyword>
<dbReference type="InterPro" id="IPR000953">
    <property type="entry name" value="Chromo/chromo_shadow_dom"/>
</dbReference>
<evidence type="ECO:0000259" key="3">
    <source>
        <dbReference type="PROSITE" id="PS50013"/>
    </source>
</evidence>
<evidence type="ECO:0000313" key="4">
    <source>
        <dbReference type="EMBL" id="KAK4241274.1"/>
    </source>
</evidence>
<organism evidence="4 5">
    <name type="scientific">Achaetomium macrosporum</name>
    <dbReference type="NCBI Taxonomy" id="79813"/>
    <lineage>
        <taxon>Eukaryota</taxon>
        <taxon>Fungi</taxon>
        <taxon>Dikarya</taxon>
        <taxon>Ascomycota</taxon>
        <taxon>Pezizomycotina</taxon>
        <taxon>Sordariomycetes</taxon>
        <taxon>Sordariomycetidae</taxon>
        <taxon>Sordariales</taxon>
        <taxon>Chaetomiaceae</taxon>
        <taxon>Achaetomium</taxon>
    </lineage>
</organism>
<feature type="compositionally biased region" description="Pro residues" evidence="2">
    <location>
        <begin position="380"/>
        <end position="393"/>
    </location>
</feature>
<accession>A0AAN7CFT4</accession>
<dbReference type="InterPro" id="IPR038609">
    <property type="entry name" value="HDA1_su2/3_sf"/>
</dbReference>
<evidence type="ECO:0000256" key="1">
    <source>
        <dbReference type="ARBA" id="ARBA00011353"/>
    </source>
</evidence>
<name>A0AAN7CFT4_9PEZI</name>
<proteinExistence type="predicted"/>
<feature type="compositionally biased region" description="Polar residues" evidence="2">
    <location>
        <begin position="397"/>
        <end position="419"/>
    </location>
</feature>
<feature type="region of interest" description="Disordered" evidence="2">
    <location>
        <begin position="1"/>
        <end position="24"/>
    </location>
</feature>
<dbReference type="GO" id="GO:0006338">
    <property type="term" value="P:chromatin remodeling"/>
    <property type="evidence" value="ECO:0007669"/>
    <property type="project" value="UniProtKB-ARBA"/>
</dbReference>
<evidence type="ECO:0000256" key="2">
    <source>
        <dbReference type="SAM" id="MobiDB-lite"/>
    </source>
</evidence>
<dbReference type="Proteomes" id="UP001303760">
    <property type="component" value="Unassembled WGS sequence"/>
</dbReference>
<feature type="compositionally biased region" description="Basic and acidic residues" evidence="2">
    <location>
        <begin position="121"/>
        <end position="133"/>
    </location>
</feature>
<feature type="region of interest" description="Disordered" evidence="2">
    <location>
        <begin position="46"/>
        <end position="165"/>
    </location>
</feature>